<dbReference type="SUPFAM" id="SSF49899">
    <property type="entry name" value="Concanavalin A-like lectins/glucanases"/>
    <property type="match status" value="1"/>
</dbReference>
<evidence type="ECO:0000313" key="1">
    <source>
        <dbReference type="EMBL" id="RXH57867.1"/>
    </source>
</evidence>
<reference evidence="1 2" key="1">
    <citation type="submission" date="2018-11" db="EMBL/GenBank/DDBJ databases">
        <authorList>
            <person name="Mardanov A.V."/>
            <person name="Ravin N.V."/>
            <person name="Dedysh S.N."/>
        </authorList>
    </citation>
    <scope>NUCLEOTIDE SEQUENCE [LARGE SCALE GENOMIC DNA]</scope>
    <source>
        <strain evidence="1 2">AF10</strain>
    </source>
</reference>
<dbReference type="InterPro" id="IPR013320">
    <property type="entry name" value="ConA-like_dom_sf"/>
</dbReference>
<accession>A0A4Q0T3M0</accession>
<dbReference type="EMBL" id="RDSM01000001">
    <property type="protein sequence ID" value="RXH57867.1"/>
    <property type="molecule type" value="Genomic_DNA"/>
</dbReference>
<sequence>MRLPARIVSYDPPRKRTLLLLGLCLLASCRSSRLRGDPSVALRQIPGASMGGRTELASISGTVSGAHPGQQIVIYAKTDQWYVQPLMRRPFTAIGTDGQWQASIHLGLEYAALLVNPGFTPPVKLAVLPPVGGDVVAIGYAGPDRVGPAPSPKTLHFSGYDWTTRKMESPRNGQWNIYDPDNVWTDSNGALHLKISRRSGIWTCAEVYLTRSFGYGTYRFTVHDVSQLGPIPAFSTYTFDERSANLNYREIAIELSRWSKPDNKNAQFVIQPYYISENVARFTAPAGSLTNSFLWQPGRVSFTSQRTAAGKSHALPVAEHVFTSGIPTPGTETVHLNLSIPVGHLGEPRETEVVLDRFEYLP</sequence>
<name>A0A4Q0T3M0_9BACT</name>
<gene>
    <name evidence="1" type="ORF">GRAN_1177</name>
</gene>
<organism evidence="1 2">
    <name type="scientific">Granulicella sibirica</name>
    <dbReference type="NCBI Taxonomy" id="2479048"/>
    <lineage>
        <taxon>Bacteria</taxon>
        <taxon>Pseudomonadati</taxon>
        <taxon>Acidobacteriota</taxon>
        <taxon>Terriglobia</taxon>
        <taxon>Terriglobales</taxon>
        <taxon>Acidobacteriaceae</taxon>
        <taxon>Granulicella</taxon>
    </lineage>
</organism>
<comment type="caution">
    <text evidence="1">The sequence shown here is derived from an EMBL/GenBank/DDBJ whole genome shotgun (WGS) entry which is preliminary data.</text>
</comment>
<keyword evidence="2" id="KW-1185">Reference proteome</keyword>
<dbReference type="CDD" id="cd00413">
    <property type="entry name" value="Glyco_hydrolase_16"/>
    <property type="match status" value="1"/>
</dbReference>
<dbReference type="PROSITE" id="PS51257">
    <property type="entry name" value="PROKAR_LIPOPROTEIN"/>
    <property type="match status" value="1"/>
</dbReference>
<dbReference type="Gene3D" id="2.60.120.200">
    <property type="match status" value="1"/>
</dbReference>
<reference evidence="2" key="2">
    <citation type="submission" date="2019-02" db="EMBL/GenBank/DDBJ databases">
        <title>Granulicella sibirica sp. nov., a psychrotolerant acidobacterium isolated from an organic soil layer in forested tundra, West Siberia.</title>
        <authorList>
            <person name="Oshkin I.Y."/>
            <person name="Kulichevskaya I.S."/>
            <person name="Rijpstra W.I.C."/>
            <person name="Sinninghe Damste J.S."/>
            <person name="Rakitin A.L."/>
            <person name="Ravin N.V."/>
            <person name="Dedysh S.N."/>
        </authorList>
    </citation>
    <scope>NUCLEOTIDE SEQUENCE [LARGE SCALE GENOMIC DNA]</scope>
    <source>
        <strain evidence="2">AF10</strain>
    </source>
</reference>
<protein>
    <submittedName>
        <fullName evidence="1">Uncharacterized protein</fullName>
    </submittedName>
</protein>
<evidence type="ECO:0000313" key="2">
    <source>
        <dbReference type="Proteomes" id="UP000289437"/>
    </source>
</evidence>
<dbReference type="Proteomes" id="UP000289437">
    <property type="component" value="Unassembled WGS sequence"/>
</dbReference>
<dbReference type="AlphaFoldDB" id="A0A4Q0T3M0"/>
<proteinExistence type="predicted"/>